<dbReference type="InterPro" id="IPR009003">
    <property type="entry name" value="Peptidase_S1_PA"/>
</dbReference>
<feature type="compositionally biased region" description="Basic and acidic residues" evidence="1">
    <location>
        <begin position="468"/>
        <end position="477"/>
    </location>
</feature>
<gene>
    <name evidence="3" type="ORF">EVAR_2473_1</name>
</gene>
<organism evidence="3 4">
    <name type="scientific">Eumeta variegata</name>
    <name type="common">Bagworm moth</name>
    <name type="synonym">Eumeta japonica</name>
    <dbReference type="NCBI Taxonomy" id="151549"/>
    <lineage>
        <taxon>Eukaryota</taxon>
        <taxon>Metazoa</taxon>
        <taxon>Ecdysozoa</taxon>
        <taxon>Arthropoda</taxon>
        <taxon>Hexapoda</taxon>
        <taxon>Insecta</taxon>
        <taxon>Pterygota</taxon>
        <taxon>Neoptera</taxon>
        <taxon>Endopterygota</taxon>
        <taxon>Lepidoptera</taxon>
        <taxon>Glossata</taxon>
        <taxon>Ditrysia</taxon>
        <taxon>Tineoidea</taxon>
        <taxon>Psychidae</taxon>
        <taxon>Oiketicinae</taxon>
        <taxon>Eumeta</taxon>
    </lineage>
</organism>
<feature type="compositionally biased region" description="Polar residues" evidence="1">
    <location>
        <begin position="457"/>
        <end position="467"/>
    </location>
</feature>
<feature type="compositionally biased region" description="Polar residues" evidence="1">
    <location>
        <begin position="565"/>
        <end position="584"/>
    </location>
</feature>
<protein>
    <submittedName>
        <fullName evidence="3">Uncharacterized protein</fullName>
    </submittedName>
</protein>
<feature type="compositionally biased region" description="Basic and acidic residues" evidence="1">
    <location>
        <begin position="553"/>
        <end position="564"/>
    </location>
</feature>
<reference evidence="3 4" key="1">
    <citation type="journal article" date="2019" name="Commun. Biol.">
        <title>The bagworm genome reveals a unique fibroin gene that provides high tensile strength.</title>
        <authorList>
            <person name="Kono N."/>
            <person name="Nakamura H."/>
            <person name="Ohtoshi R."/>
            <person name="Tomita M."/>
            <person name="Numata K."/>
            <person name="Arakawa K."/>
        </authorList>
    </citation>
    <scope>NUCLEOTIDE SEQUENCE [LARGE SCALE GENOMIC DNA]</scope>
</reference>
<evidence type="ECO:0000256" key="1">
    <source>
        <dbReference type="SAM" id="MobiDB-lite"/>
    </source>
</evidence>
<feature type="compositionally biased region" description="Basic and acidic residues" evidence="1">
    <location>
        <begin position="332"/>
        <end position="347"/>
    </location>
</feature>
<sequence>MFGYLAIVLICTLAMTDFQSLMTELEDRLRNIITEQHIVAMFGLGRILLTFSLSMMDFQDNSGGPLICNGEVIGLQSYVDNDDCKPPYFYQMFWAWSQFITCGTNDCEGKCDAICTSKYKDEINDNYQTITISNISSEKTPNENSFDDFAGVIKKTALTYENNSQNIVEESSEKKIIHKKENHSHEKELEIPGNQKNEQEYKTKTEENTITEGNHISTNSQHFSSIEVNLTESEDEVTPHTNQDIKNNIIEEDHHISPTNSHEPLEKKIKFDTNDDEQKEYSHLIASKDQLKEDLRKTGGYQNVSEEDSSANDNIYTRQHKVTSEDNDDITEEKSSSEEDKKEKVTEEGNNISEINNNAEVNKEKNEDNTSEDASNKPDQDQNFTETGEIKSRNQIEITNESNEDSVLVETKIEDGNEKMSTISELDVPENDKETSSEKNEDNALVEANQYPKSEKGTTQNGNQILHSEQKHLEGENNLHSMKGIKTTSESQNDSIGKESIVLVYEKDSLKDEKENGQNKTNSEEESSSSRSDNEYKDDNHKEKVTPENNDQAESKRISHREKNISQQTTETENHTKGATPTTSEEFKSSKREEYLNHSTEPNESHSSHIIMEVTSVVIKTVEDLLYAHRNTSRHYAPRTTVDLNDTEILLTPKPKFGKMGRTMADHAGGRTQHTILHCLFIGRIKSTPLRDWNHIASTGWISRVEVK</sequence>
<dbReference type="OrthoDB" id="7448293at2759"/>
<feature type="region of interest" description="Disordered" evidence="1">
    <location>
        <begin position="180"/>
        <end position="200"/>
    </location>
</feature>
<accession>A0A4C1SR97</accession>
<dbReference type="STRING" id="151549.A0A4C1SR97"/>
<comment type="caution">
    <text evidence="3">The sequence shown here is derived from an EMBL/GenBank/DDBJ whole genome shotgun (WGS) entry which is preliminary data.</text>
</comment>
<proteinExistence type="predicted"/>
<dbReference type="Proteomes" id="UP000299102">
    <property type="component" value="Unassembled WGS sequence"/>
</dbReference>
<keyword evidence="4" id="KW-1185">Reference proteome</keyword>
<evidence type="ECO:0000256" key="2">
    <source>
        <dbReference type="SAM" id="SignalP"/>
    </source>
</evidence>
<evidence type="ECO:0000313" key="4">
    <source>
        <dbReference type="Proteomes" id="UP000299102"/>
    </source>
</evidence>
<dbReference type="SUPFAM" id="SSF50494">
    <property type="entry name" value="Trypsin-like serine proteases"/>
    <property type="match status" value="1"/>
</dbReference>
<feature type="compositionally biased region" description="Basic and acidic residues" evidence="1">
    <location>
        <begin position="585"/>
        <end position="606"/>
    </location>
</feature>
<feature type="compositionally biased region" description="Basic and acidic residues" evidence="1">
    <location>
        <begin position="430"/>
        <end position="442"/>
    </location>
</feature>
<feature type="compositionally biased region" description="Polar residues" evidence="1">
    <location>
        <begin position="486"/>
        <end position="495"/>
    </location>
</feature>
<dbReference type="AlphaFoldDB" id="A0A4C1SR97"/>
<feature type="compositionally biased region" description="Basic and acidic residues" evidence="1">
    <location>
        <begin position="532"/>
        <end position="546"/>
    </location>
</feature>
<evidence type="ECO:0000313" key="3">
    <source>
        <dbReference type="EMBL" id="GBP03748.1"/>
    </source>
</evidence>
<feature type="region of interest" description="Disordered" evidence="1">
    <location>
        <begin position="284"/>
        <end position="606"/>
    </location>
</feature>
<feature type="compositionally biased region" description="Low complexity" evidence="1">
    <location>
        <begin position="348"/>
        <end position="360"/>
    </location>
</feature>
<keyword evidence="2" id="KW-0732">Signal</keyword>
<feature type="signal peptide" evidence="2">
    <location>
        <begin position="1"/>
        <end position="18"/>
    </location>
</feature>
<dbReference type="EMBL" id="BGZK01000011">
    <property type="protein sequence ID" value="GBP03748.1"/>
    <property type="molecule type" value="Genomic_DNA"/>
</dbReference>
<feature type="compositionally biased region" description="Basic and acidic residues" evidence="1">
    <location>
        <begin position="505"/>
        <end position="517"/>
    </location>
</feature>
<feature type="compositionally biased region" description="Basic and acidic residues" evidence="1">
    <location>
        <begin position="361"/>
        <end position="380"/>
    </location>
</feature>
<feature type="chain" id="PRO_5020031641" evidence="2">
    <location>
        <begin position="19"/>
        <end position="708"/>
    </location>
</feature>
<name>A0A4C1SR97_EUMVA</name>